<proteinExistence type="predicted"/>
<keyword evidence="1" id="KW-0378">Hydrolase</keyword>
<accession>A0ABR0TC93</accession>
<feature type="domain" description="Serine hydrolase" evidence="2">
    <location>
        <begin position="1"/>
        <end position="234"/>
    </location>
</feature>
<evidence type="ECO:0000259" key="2">
    <source>
        <dbReference type="Pfam" id="PF03959"/>
    </source>
</evidence>
<dbReference type="PANTHER" id="PTHR48070">
    <property type="entry name" value="ESTERASE OVCA2"/>
    <property type="match status" value="1"/>
</dbReference>
<comment type="caution">
    <text evidence="3">The sequence shown here is derived from an EMBL/GenBank/DDBJ whole genome shotgun (WGS) entry which is preliminary data.</text>
</comment>
<evidence type="ECO:0000256" key="1">
    <source>
        <dbReference type="ARBA" id="ARBA00022801"/>
    </source>
</evidence>
<keyword evidence="4" id="KW-1185">Reference proteome</keyword>
<reference evidence="3 4" key="1">
    <citation type="submission" date="2023-11" db="EMBL/GenBank/DDBJ databases">
        <title>Draft genome sequence and annotation of the polyextremotolerant black yeast-like fungus Aureobasidium pullulans NRRL 62042.</title>
        <authorList>
            <person name="Dielentheis-Frenken M.R.E."/>
            <person name="Wibberg D."/>
            <person name="Blank L.M."/>
            <person name="Tiso T."/>
        </authorList>
    </citation>
    <scope>NUCLEOTIDE SEQUENCE [LARGE SCALE GENOMIC DNA]</scope>
    <source>
        <strain evidence="3 4">NRRL 62042</strain>
    </source>
</reference>
<organism evidence="3 4">
    <name type="scientific">Aureobasidium pullulans</name>
    <name type="common">Black yeast</name>
    <name type="synonym">Pullularia pullulans</name>
    <dbReference type="NCBI Taxonomy" id="5580"/>
    <lineage>
        <taxon>Eukaryota</taxon>
        <taxon>Fungi</taxon>
        <taxon>Dikarya</taxon>
        <taxon>Ascomycota</taxon>
        <taxon>Pezizomycotina</taxon>
        <taxon>Dothideomycetes</taxon>
        <taxon>Dothideomycetidae</taxon>
        <taxon>Dothideales</taxon>
        <taxon>Saccotheciaceae</taxon>
        <taxon>Aureobasidium</taxon>
    </lineage>
</organism>
<evidence type="ECO:0000313" key="3">
    <source>
        <dbReference type="EMBL" id="KAK6001631.1"/>
    </source>
</evidence>
<sequence length="248" mass="27022">MLHGFAQSGPMFEQKTAFIRDEICRALSVVSIREARDPRFTFVEAPFALTRDALPSFDLDGAKQQCGYETPDAYTWWHLTGKTPPFLYNGLDVSLSSIANTILKQGPFDGIIGFSQGAAFAAMVASLLEHGRKDSFDKAETLGGMPYPSAFVTGTSVIQPPLKFVVAMSGFAGTGVPPYQAFYHPKIATPSLHLLGASDNFIKSAMSQKLLDAFVEPKVLVHQGGHVVPQAEHLEESVELSHFLKFVL</sequence>
<dbReference type="SUPFAM" id="SSF53474">
    <property type="entry name" value="alpha/beta-Hydrolases"/>
    <property type="match status" value="1"/>
</dbReference>
<dbReference type="PANTHER" id="PTHR48070:SF6">
    <property type="entry name" value="ESTERASE OVCA2"/>
    <property type="match status" value="1"/>
</dbReference>
<dbReference type="InterPro" id="IPR005645">
    <property type="entry name" value="FSH-like_dom"/>
</dbReference>
<gene>
    <name evidence="3" type="ORF">QM012_002121</name>
</gene>
<evidence type="ECO:0000313" key="4">
    <source>
        <dbReference type="Proteomes" id="UP001341245"/>
    </source>
</evidence>
<protein>
    <recommendedName>
        <fullName evidence="2">Serine hydrolase domain-containing protein</fullName>
    </recommendedName>
</protein>
<dbReference type="InterPro" id="IPR029058">
    <property type="entry name" value="AB_hydrolase_fold"/>
</dbReference>
<dbReference type="Pfam" id="PF03959">
    <property type="entry name" value="FSH1"/>
    <property type="match status" value="1"/>
</dbReference>
<name>A0ABR0TC93_AURPU</name>
<dbReference type="Gene3D" id="3.40.50.1820">
    <property type="entry name" value="alpha/beta hydrolase"/>
    <property type="match status" value="1"/>
</dbReference>
<dbReference type="InterPro" id="IPR050593">
    <property type="entry name" value="LovG"/>
</dbReference>
<dbReference type="EMBL" id="JASGXD010000013">
    <property type="protein sequence ID" value="KAK6001631.1"/>
    <property type="molecule type" value="Genomic_DNA"/>
</dbReference>
<dbReference type="Proteomes" id="UP001341245">
    <property type="component" value="Unassembled WGS sequence"/>
</dbReference>